<evidence type="ECO:0008006" key="3">
    <source>
        <dbReference type="Google" id="ProtNLM"/>
    </source>
</evidence>
<proteinExistence type="predicted"/>
<accession>A0A448VHL5</accession>
<name>A0A448VHL5_9NEIS</name>
<keyword evidence="2" id="KW-1185">Reference proteome</keyword>
<organism evidence="1 2">
    <name type="scientific">Neisseria weaveri</name>
    <dbReference type="NCBI Taxonomy" id="28091"/>
    <lineage>
        <taxon>Bacteria</taxon>
        <taxon>Pseudomonadati</taxon>
        <taxon>Pseudomonadota</taxon>
        <taxon>Betaproteobacteria</taxon>
        <taxon>Neisseriales</taxon>
        <taxon>Neisseriaceae</taxon>
        <taxon>Neisseria</taxon>
    </lineage>
</organism>
<reference evidence="1 2" key="1">
    <citation type="submission" date="2018-12" db="EMBL/GenBank/DDBJ databases">
        <authorList>
            <consortium name="Pathogen Informatics"/>
        </authorList>
    </citation>
    <scope>NUCLEOTIDE SEQUENCE [LARGE SCALE GENOMIC DNA]</scope>
    <source>
        <strain evidence="1 2">NCTC12742</strain>
    </source>
</reference>
<evidence type="ECO:0000313" key="2">
    <source>
        <dbReference type="Proteomes" id="UP000272771"/>
    </source>
</evidence>
<evidence type="ECO:0000313" key="1">
    <source>
        <dbReference type="EMBL" id="VEJ49265.1"/>
    </source>
</evidence>
<dbReference type="AlphaFoldDB" id="A0A448VHL5"/>
<dbReference type="KEGG" id="nwe:SAMEA3174300_0768"/>
<dbReference type="Proteomes" id="UP000272771">
    <property type="component" value="Chromosome"/>
</dbReference>
<gene>
    <name evidence="1" type="ORF">NCTC12742_00111</name>
</gene>
<sequence length="72" mass="7952">MKMVWCVIGMAVLGGCVYAESPYGRVAVVDWPVQRQTTVNKNITVHAPAGSTVIYQEAQPLPARYPQRYIGD</sequence>
<dbReference type="RefSeq" id="WP_004284629.1">
    <property type="nucleotide sequence ID" value="NZ_CAUJRG010000003.1"/>
</dbReference>
<protein>
    <recommendedName>
        <fullName evidence="3">Lipoprotein</fullName>
    </recommendedName>
</protein>
<dbReference type="PROSITE" id="PS51257">
    <property type="entry name" value="PROKAR_LIPOPROTEIN"/>
    <property type="match status" value="1"/>
</dbReference>
<dbReference type="OrthoDB" id="8606440at2"/>
<dbReference type="STRING" id="28091.SAMEA3174300_00768"/>
<dbReference type="EMBL" id="LR134533">
    <property type="protein sequence ID" value="VEJ49265.1"/>
    <property type="molecule type" value="Genomic_DNA"/>
</dbReference>